<evidence type="ECO:0000256" key="7">
    <source>
        <dbReference type="ARBA" id="ARBA00023125"/>
    </source>
</evidence>
<evidence type="ECO:0000256" key="3">
    <source>
        <dbReference type="ARBA" id="ARBA00022679"/>
    </source>
</evidence>
<dbReference type="Pfam" id="PF04963">
    <property type="entry name" value="Sigma54_CBD"/>
    <property type="match status" value="1"/>
</dbReference>
<dbReference type="Pfam" id="PF00309">
    <property type="entry name" value="Sigma54_AID"/>
    <property type="match status" value="1"/>
</dbReference>
<dbReference type="PANTHER" id="PTHR32248">
    <property type="entry name" value="RNA POLYMERASE SIGMA-54 FACTOR"/>
    <property type="match status" value="1"/>
</dbReference>
<dbReference type="InterPro" id="IPR038709">
    <property type="entry name" value="RpoN_core-bd_sf"/>
</dbReference>
<dbReference type="InterPro" id="IPR000394">
    <property type="entry name" value="RNA_pol_sigma_54"/>
</dbReference>
<evidence type="ECO:0000259" key="9">
    <source>
        <dbReference type="Pfam" id="PF04552"/>
    </source>
</evidence>
<dbReference type="PROSITE" id="PS00718">
    <property type="entry name" value="SIGMA54_2"/>
    <property type="match status" value="1"/>
</dbReference>
<dbReference type="AlphaFoldDB" id="A0AAU8A8T2"/>
<name>A0AAU8A8T2_9FIRM</name>
<evidence type="ECO:0000256" key="1">
    <source>
        <dbReference type="ARBA" id="ARBA00008798"/>
    </source>
</evidence>
<dbReference type="PANTHER" id="PTHR32248:SF4">
    <property type="entry name" value="RNA POLYMERASE SIGMA-54 FACTOR"/>
    <property type="match status" value="1"/>
</dbReference>
<evidence type="ECO:0000256" key="5">
    <source>
        <dbReference type="ARBA" id="ARBA00023015"/>
    </source>
</evidence>
<evidence type="ECO:0000256" key="2">
    <source>
        <dbReference type="ARBA" id="ARBA00022478"/>
    </source>
</evidence>
<dbReference type="PROSITE" id="PS50044">
    <property type="entry name" value="SIGMA54_3"/>
    <property type="match status" value="1"/>
</dbReference>
<dbReference type="GO" id="GO:0016779">
    <property type="term" value="F:nucleotidyltransferase activity"/>
    <property type="evidence" value="ECO:0007669"/>
    <property type="project" value="UniProtKB-KW"/>
</dbReference>
<keyword evidence="4" id="KW-0548">Nucleotidyltransferase</keyword>
<evidence type="ECO:0000313" key="11">
    <source>
        <dbReference type="EMBL" id="XCC62253.1"/>
    </source>
</evidence>
<comment type="similarity">
    <text evidence="1">Belongs to the sigma-54 factor family.</text>
</comment>
<keyword evidence="7" id="KW-0238">DNA-binding</keyword>
<dbReference type="InterPro" id="IPR007046">
    <property type="entry name" value="RNA_pol_sigma_54_core-bd"/>
</dbReference>
<evidence type="ECO:0000256" key="6">
    <source>
        <dbReference type="ARBA" id="ARBA00023082"/>
    </source>
</evidence>
<evidence type="ECO:0000256" key="8">
    <source>
        <dbReference type="ARBA" id="ARBA00023163"/>
    </source>
</evidence>
<proteinExistence type="inferred from homology"/>
<reference evidence="11" key="1">
    <citation type="submission" date="2023-02" db="EMBL/GenBank/DDBJ databases">
        <title>Gut commensal Christensenella minuta modulates host metabolism via a new class of secondary bile acids.</title>
        <authorList>
            <person name="Liu C."/>
        </authorList>
    </citation>
    <scope>NUCLEOTIDE SEQUENCE</scope>
    <source>
        <strain evidence="11">CA70</strain>
    </source>
</reference>
<keyword evidence="5" id="KW-0805">Transcription regulation</keyword>
<dbReference type="EMBL" id="CP117826">
    <property type="protein sequence ID" value="XCC62253.1"/>
    <property type="molecule type" value="Genomic_DNA"/>
</dbReference>
<dbReference type="PIRSF" id="PIRSF000774">
    <property type="entry name" value="RpoN"/>
    <property type="match status" value="1"/>
</dbReference>
<dbReference type="Gene3D" id="1.10.10.60">
    <property type="entry name" value="Homeodomain-like"/>
    <property type="match status" value="1"/>
</dbReference>
<dbReference type="InterPro" id="IPR007634">
    <property type="entry name" value="RNA_pol_sigma_54_DNA-bd"/>
</dbReference>
<dbReference type="PRINTS" id="PR00045">
    <property type="entry name" value="SIGMA54FCT"/>
</dbReference>
<sequence>MQLSVETKQVQSQAVSQQMQQALFLLPKNAWELNEYVREQALENPMLEVREPQWQERELYPGTAYRQTEWEKPASGTLAERLAEQLDFRRLDAGSLRAAKEIIAALDSRGYFVEPLADIAKLCRVSDAQAARALAAVQALEPAGVGARSLSECLCLQLERCGQKDEALYRIARNYLDELARRKYAAIASALGISAAKAKKYCTFLRSLKPGVSNVTQEAAAQYVYPEIVVEKTGDTLRVYLDERRLIRPAVDVSYQIDGADSRAAAYLRERRTAAKRLVQSVDLWKTMLRRTAEKIVLAQSGYFLNGAALEPLKMADIADGLGVHVSTVSRAVAGKHLIYDMEVLPLKKLFSRGITGAEKQVSGDYIKRNIRKLLAAEPGLPDNAVAERIKSCGIEIARRTVAKYRREMGIASSYRRNKEKI</sequence>
<dbReference type="GO" id="GO:0003677">
    <property type="term" value="F:DNA binding"/>
    <property type="evidence" value="ECO:0007669"/>
    <property type="project" value="UniProtKB-KW"/>
</dbReference>
<dbReference type="GO" id="GO:0016987">
    <property type="term" value="F:sigma factor activity"/>
    <property type="evidence" value="ECO:0007669"/>
    <property type="project" value="UniProtKB-KW"/>
</dbReference>
<dbReference type="RefSeq" id="WP_079545457.1">
    <property type="nucleotide sequence ID" value="NZ_CP117826.1"/>
</dbReference>
<dbReference type="Pfam" id="PF04552">
    <property type="entry name" value="Sigma54_DBD"/>
    <property type="match status" value="1"/>
</dbReference>
<dbReference type="Gene3D" id="1.10.10.1330">
    <property type="entry name" value="RNA polymerase sigma-54 factor, core-binding domain"/>
    <property type="match status" value="1"/>
</dbReference>
<feature type="domain" description="RNA polymerase sigma factor 54 DNA-binding" evidence="9">
    <location>
        <begin position="266"/>
        <end position="418"/>
    </location>
</feature>
<keyword evidence="6" id="KW-0731">Sigma factor</keyword>
<dbReference type="GO" id="GO:0001216">
    <property type="term" value="F:DNA-binding transcription activator activity"/>
    <property type="evidence" value="ECO:0007669"/>
    <property type="project" value="InterPro"/>
</dbReference>
<keyword evidence="3" id="KW-0808">Transferase</keyword>
<keyword evidence="8" id="KW-0804">Transcription</keyword>
<dbReference type="NCBIfam" id="TIGR02395">
    <property type="entry name" value="rpoN_sigma"/>
    <property type="match status" value="1"/>
</dbReference>
<gene>
    <name evidence="11" type="primary">rpoN</name>
    <name evidence="11" type="ORF">PUP29_12085</name>
</gene>
<organism evidence="11">
    <name type="scientific">Christensenella massiliensis</name>
    <dbReference type="NCBI Taxonomy" id="1805714"/>
    <lineage>
        <taxon>Bacteria</taxon>
        <taxon>Bacillati</taxon>
        <taxon>Bacillota</taxon>
        <taxon>Clostridia</taxon>
        <taxon>Christensenellales</taxon>
        <taxon>Christensenellaceae</taxon>
        <taxon>Christensenella</taxon>
    </lineage>
</organism>
<dbReference type="GO" id="GO:0000428">
    <property type="term" value="C:DNA-directed RNA polymerase complex"/>
    <property type="evidence" value="ECO:0007669"/>
    <property type="project" value="UniProtKB-KW"/>
</dbReference>
<keyword evidence="2" id="KW-0240">DNA-directed RNA polymerase</keyword>
<accession>A0AAU8A8T2</accession>
<evidence type="ECO:0000256" key="4">
    <source>
        <dbReference type="ARBA" id="ARBA00022695"/>
    </source>
</evidence>
<protein>
    <submittedName>
        <fullName evidence="11">RNA polymerase factor sigma-54</fullName>
    </submittedName>
</protein>
<feature type="domain" description="RNA polymerase sigma factor 54 core-binding" evidence="10">
    <location>
        <begin position="75"/>
        <end position="251"/>
    </location>
</feature>
<dbReference type="GO" id="GO:0006352">
    <property type="term" value="P:DNA-templated transcription initiation"/>
    <property type="evidence" value="ECO:0007669"/>
    <property type="project" value="InterPro"/>
</dbReference>
<dbReference type="PROSITE" id="PS00717">
    <property type="entry name" value="SIGMA54_1"/>
    <property type="match status" value="1"/>
</dbReference>
<evidence type="ECO:0000259" key="10">
    <source>
        <dbReference type="Pfam" id="PF04963"/>
    </source>
</evidence>